<protein>
    <submittedName>
        <fullName evidence="1">Uncharacterized protein DUF4276</fullName>
    </submittedName>
</protein>
<name>A0A4V2EVR4_9BURK</name>
<reference evidence="1 2" key="1">
    <citation type="submission" date="2019-02" db="EMBL/GenBank/DDBJ databases">
        <title>Genomic Encyclopedia of Type Strains, Phase IV (KMG-IV): sequencing the most valuable type-strain genomes for metagenomic binning, comparative biology and taxonomic classification.</title>
        <authorList>
            <person name="Goeker M."/>
        </authorList>
    </citation>
    <scope>NUCLEOTIDE SEQUENCE [LARGE SCALE GENOMIC DNA]</scope>
    <source>
        <strain evidence="1 2">DSM 10617</strain>
    </source>
</reference>
<evidence type="ECO:0000313" key="2">
    <source>
        <dbReference type="Proteomes" id="UP000293433"/>
    </source>
</evidence>
<dbReference type="InterPro" id="IPR025455">
    <property type="entry name" value="DUF4276"/>
</dbReference>
<dbReference type="EMBL" id="SGWV01000010">
    <property type="protein sequence ID" value="RZS53400.1"/>
    <property type="molecule type" value="Genomic_DNA"/>
</dbReference>
<accession>A0A4V2EVR4</accession>
<keyword evidence="2" id="KW-1185">Reference proteome</keyword>
<comment type="caution">
    <text evidence="1">The sequence shown here is derived from an EMBL/GenBank/DDBJ whole genome shotgun (WGS) entry which is preliminary data.</text>
</comment>
<gene>
    <name evidence="1" type="ORF">EV685_3028</name>
</gene>
<proteinExistence type="predicted"/>
<evidence type="ECO:0000313" key="1">
    <source>
        <dbReference type="EMBL" id="RZS53400.1"/>
    </source>
</evidence>
<organism evidence="1 2">
    <name type="scientific">Sphaerotilus mobilis</name>
    <dbReference type="NCBI Taxonomy" id="47994"/>
    <lineage>
        <taxon>Bacteria</taxon>
        <taxon>Pseudomonadati</taxon>
        <taxon>Pseudomonadota</taxon>
        <taxon>Betaproteobacteria</taxon>
        <taxon>Burkholderiales</taxon>
        <taxon>Sphaerotilaceae</taxon>
        <taxon>Sphaerotilus</taxon>
    </lineage>
</organism>
<dbReference type="AlphaFoldDB" id="A0A4V2EVR4"/>
<dbReference type="Pfam" id="PF14103">
    <property type="entry name" value="DUF4276"/>
    <property type="match status" value="1"/>
</dbReference>
<dbReference type="Proteomes" id="UP000293433">
    <property type="component" value="Unassembled WGS sequence"/>
</dbReference>
<dbReference type="OrthoDB" id="1491662at2"/>
<sequence length="188" mass="21388">MCAWLTPACPVTINRPIRVPRMTLLNRQHEFERHLQLAANKCGEQGWILILLDADDDRPVALAATLRERSQRVVPHRPVAVVLANREFEAWFMAAAESLNGCHGLKLEPGDQNVHAETPRDAKGWLGRRLGNSRYHATSDQPKFAAKFDMAQARQRSRSFRKLCDDWMRHTSTYYPRASPSSSSDTQP</sequence>